<name>A0ACB7ZUQ6_9AGAM</name>
<accession>A0ACB7ZUQ6</accession>
<reference evidence="1" key="1">
    <citation type="journal article" date="2021" name="New Phytol.">
        <title>Evolutionary innovations through gain and loss of genes in the ectomycorrhizal Boletales.</title>
        <authorList>
            <person name="Wu G."/>
            <person name="Miyauchi S."/>
            <person name="Morin E."/>
            <person name="Kuo A."/>
            <person name="Drula E."/>
            <person name="Varga T."/>
            <person name="Kohler A."/>
            <person name="Feng B."/>
            <person name="Cao Y."/>
            <person name="Lipzen A."/>
            <person name="Daum C."/>
            <person name="Hundley H."/>
            <person name="Pangilinan J."/>
            <person name="Johnson J."/>
            <person name="Barry K."/>
            <person name="LaButti K."/>
            <person name="Ng V."/>
            <person name="Ahrendt S."/>
            <person name="Min B."/>
            <person name="Choi I.G."/>
            <person name="Park H."/>
            <person name="Plett J.M."/>
            <person name="Magnuson J."/>
            <person name="Spatafora J.W."/>
            <person name="Nagy L.G."/>
            <person name="Henrissat B."/>
            <person name="Grigoriev I.V."/>
            <person name="Yang Z.L."/>
            <person name="Xu J."/>
            <person name="Martin F.M."/>
        </authorList>
    </citation>
    <scope>NUCLEOTIDE SEQUENCE</scope>
    <source>
        <strain evidence="1">ATCC 28755</strain>
    </source>
</reference>
<protein>
    <submittedName>
        <fullName evidence="1">Uncharacterized protein</fullName>
    </submittedName>
</protein>
<evidence type="ECO:0000313" key="2">
    <source>
        <dbReference type="Proteomes" id="UP000790377"/>
    </source>
</evidence>
<dbReference type="Proteomes" id="UP000790377">
    <property type="component" value="Unassembled WGS sequence"/>
</dbReference>
<comment type="caution">
    <text evidence="1">The sequence shown here is derived from an EMBL/GenBank/DDBJ whole genome shotgun (WGS) entry which is preliminary data.</text>
</comment>
<sequence>MRTPSGKSSTSSSSAGKKRQSGNSASIASGFGGLESAPGTEFLTGPISEDTNSLSMVSGSPSIRTQESSTSSHYEFANSQTFNRVASGSSTSSLDEPISASVSALGKIREREENSSDPTQLTPRRTKRLKVFANKLADERNVSTDKLAAFIDSGSIYNMLIDIKATLLQKTKDQQTEERIELKELLESSDFHHSLKVRLTACLMSPNLTAYVTDTHTYILSFIQKHYDVFKVPQGIWEDSDLHKKFSKIVTMVLCHIRNTFKTALINSILKRQSIVETVKSLVQGGMEVDAAHWIRFAFLRRVLWVFLIGTGSTGPNYIPLGKLFSRYLVDSLAKDLRAKVEDKLDINISQMLLVECDANQGDDNDDDAEAENEIETGVALDGEDVYAQPPPPSQPDNTDVSASNPTDGDNETADQEDSDSGFGLNGGPAKWSQSKYWNYIDFTLDNMRAHVKSRTSNRVDYDKEFRNLMMRWFQLDLQEYPGGRMPCKLFKTTTPQWQTTIDDNLIW</sequence>
<keyword evidence="2" id="KW-1185">Reference proteome</keyword>
<gene>
    <name evidence="1" type="ORF">BJ138DRAFT_1119056</name>
</gene>
<organism evidence="1 2">
    <name type="scientific">Hygrophoropsis aurantiaca</name>
    <dbReference type="NCBI Taxonomy" id="72124"/>
    <lineage>
        <taxon>Eukaryota</taxon>
        <taxon>Fungi</taxon>
        <taxon>Dikarya</taxon>
        <taxon>Basidiomycota</taxon>
        <taxon>Agaricomycotina</taxon>
        <taxon>Agaricomycetes</taxon>
        <taxon>Agaricomycetidae</taxon>
        <taxon>Boletales</taxon>
        <taxon>Coniophorineae</taxon>
        <taxon>Hygrophoropsidaceae</taxon>
        <taxon>Hygrophoropsis</taxon>
    </lineage>
</organism>
<dbReference type="EMBL" id="MU268354">
    <property type="protein sequence ID" value="KAH7904811.1"/>
    <property type="molecule type" value="Genomic_DNA"/>
</dbReference>
<evidence type="ECO:0000313" key="1">
    <source>
        <dbReference type="EMBL" id="KAH7904811.1"/>
    </source>
</evidence>
<proteinExistence type="predicted"/>